<dbReference type="FunFam" id="2.60.40.10:FF:000953">
    <property type="entry name" value="Collagen, type XX, alpha 1"/>
    <property type="match status" value="1"/>
</dbReference>
<dbReference type="FunFam" id="2.60.40.10:FF:000480">
    <property type="entry name" value="Collagen, type XII, alpha 1"/>
    <property type="match status" value="1"/>
</dbReference>
<dbReference type="PANTHER" id="PTHR22829">
    <property type="entry name" value="DEP DOMAIN PROTEIN"/>
    <property type="match status" value="1"/>
</dbReference>
<dbReference type="Pfam" id="PF00092">
    <property type="entry name" value="VWA"/>
    <property type="match status" value="1"/>
</dbReference>
<evidence type="ECO:0000256" key="9">
    <source>
        <dbReference type="SAM" id="MobiDB-lite"/>
    </source>
</evidence>
<evidence type="ECO:0000259" key="13">
    <source>
        <dbReference type="PROSITE" id="PS50853"/>
    </source>
</evidence>
<dbReference type="InterPro" id="IPR036390">
    <property type="entry name" value="WH_DNA-bd_sf"/>
</dbReference>
<feature type="compositionally biased region" description="Low complexity" evidence="9">
    <location>
        <begin position="1685"/>
        <end position="1695"/>
    </location>
</feature>
<protein>
    <recommendedName>
        <fullName evidence="8">Collagen alpha-1(XX) chain</fullName>
    </recommendedName>
</protein>
<accession>A0A3M0J4H1</accession>
<reference evidence="14 15" key="1">
    <citation type="submission" date="2018-07" db="EMBL/GenBank/DDBJ databases">
        <title>A high quality draft genome assembly of the barn swallow (H. rustica rustica).</title>
        <authorList>
            <person name="Formenti G."/>
            <person name="Chiara M."/>
            <person name="Poveda L."/>
            <person name="Francoijs K.-J."/>
            <person name="Bonisoli-Alquati A."/>
            <person name="Canova L."/>
            <person name="Gianfranceschi L."/>
            <person name="Horner D.S."/>
            <person name="Saino N."/>
        </authorList>
    </citation>
    <scope>NUCLEOTIDE SEQUENCE [LARGE SCALE GENOMIC DNA]</scope>
    <source>
        <strain evidence="14">Chelidonia</strain>
        <tissue evidence="14">Blood</tissue>
    </source>
</reference>
<feature type="region of interest" description="Disordered" evidence="9">
    <location>
        <begin position="735"/>
        <end position="755"/>
    </location>
</feature>
<dbReference type="Gene3D" id="3.40.50.410">
    <property type="entry name" value="von Willebrand factor, type A domain"/>
    <property type="match status" value="1"/>
</dbReference>
<evidence type="ECO:0000256" key="8">
    <source>
        <dbReference type="ARBA" id="ARBA00069772"/>
    </source>
</evidence>
<dbReference type="Pfam" id="PF00610">
    <property type="entry name" value="DEP"/>
    <property type="match status" value="2"/>
</dbReference>
<evidence type="ECO:0000259" key="10">
    <source>
        <dbReference type="PROSITE" id="PS50106"/>
    </source>
</evidence>
<dbReference type="InterPro" id="IPR036388">
    <property type="entry name" value="WH-like_DNA-bd_sf"/>
</dbReference>
<dbReference type="SMART" id="SM00228">
    <property type="entry name" value="PDZ"/>
    <property type="match status" value="1"/>
</dbReference>
<evidence type="ECO:0000256" key="7">
    <source>
        <dbReference type="ARBA" id="ARBA00056720"/>
    </source>
</evidence>
<dbReference type="CDD" id="cd23067">
    <property type="entry name" value="PDZ_DEPTOR-like"/>
    <property type="match status" value="1"/>
</dbReference>
<feature type="domain" description="PDZ" evidence="10">
    <location>
        <begin position="320"/>
        <end position="397"/>
    </location>
</feature>
<dbReference type="OrthoDB" id="10256829at2759"/>
<organism evidence="14 15">
    <name type="scientific">Hirundo rustica rustica</name>
    <dbReference type="NCBI Taxonomy" id="333673"/>
    <lineage>
        <taxon>Eukaryota</taxon>
        <taxon>Metazoa</taxon>
        <taxon>Chordata</taxon>
        <taxon>Craniata</taxon>
        <taxon>Vertebrata</taxon>
        <taxon>Euteleostomi</taxon>
        <taxon>Archelosauria</taxon>
        <taxon>Archosauria</taxon>
        <taxon>Dinosauria</taxon>
        <taxon>Saurischia</taxon>
        <taxon>Theropoda</taxon>
        <taxon>Coelurosauria</taxon>
        <taxon>Aves</taxon>
        <taxon>Neognathae</taxon>
        <taxon>Neoaves</taxon>
        <taxon>Telluraves</taxon>
        <taxon>Australaves</taxon>
        <taxon>Passeriformes</taxon>
        <taxon>Sylvioidea</taxon>
        <taxon>Hirundinidae</taxon>
        <taxon>Hirundo</taxon>
    </lineage>
</organism>
<dbReference type="Proteomes" id="UP000269221">
    <property type="component" value="Unassembled WGS sequence"/>
</dbReference>
<evidence type="ECO:0000259" key="12">
    <source>
        <dbReference type="PROSITE" id="PS50234"/>
    </source>
</evidence>
<dbReference type="Pfam" id="PF00041">
    <property type="entry name" value="fn3"/>
    <property type="match status" value="6"/>
</dbReference>
<evidence type="ECO:0000256" key="2">
    <source>
        <dbReference type="ARBA" id="ARBA00022525"/>
    </source>
</evidence>
<feature type="domain" description="Fibronectin type-III" evidence="13">
    <location>
        <begin position="451"/>
        <end position="540"/>
    </location>
</feature>
<dbReference type="Gene3D" id="2.60.40.10">
    <property type="entry name" value="Immunoglobulins"/>
    <property type="match status" value="6"/>
</dbReference>
<dbReference type="GO" id="GO:0005576">
    <property type="term" value="C:extracellular region"/>
    <property type="evidence" value="ECO:0007669"/>
    <property type="project" value="UniProtKB-SubCell"/>
</dbReference>
<feature type="domain" description="VWFA" evidence="12">
    <location>
        <begin position="548"/>
        <end position="720"/>
    </location>
</feature>
<dbReference type="PANTHER" id="PTHR22829:SF7">
    <property type="entry name" value="DEP DOMAIN-CONTAINING MTOR-INTERACTING PROTEIN"/>
    <property type="match status" value="1"/>
</dbReference>
<dbReference type="PROSITE" id="PS50853">
    <property type="entry name" value="FN3"/>
    <property type="match status" value="6"/>
</dbReference>
<feature type="region of interest" description="Disordered" evidence="9">
    <location>
        <begin position="1420"/>
        <end position="1473"/>
    </location>
</feature>
<dbReference type="Gene3D" id="1.10.10.10">
    <property type="entry name" value="Winged helix-like DNA-binding domain superfamily/Winged helix DNA-binding domain"/>
    <property type="match status" value="2"/>
</dbReference>
<dbReference type="SMART" id="SM00049">
    <property type="entry name" value="DEP"/>
    <property type="match status" value="2"/>
</dbReference>
<dbReference type="GO" id="GO:0005085">
    <property type="term" value="F:guanyl-nucleotide exchange factor activity"/>
    <property type="evidence" value="ECO:0007669"/>
    <property type="project" value="TreeGrafter"/>
</dbReference>
<dbReference type="InterPro" id="IPR036116">
    <property type="entry name" value="FN3_sf"/>
</dbReference>
<dbReference type="InterPro" id="IPR013320">
    <property type="entry name" value="ConA-like_dom_sf"/>
</dbReference>
<feature type="domain" description="Fibronectin type-III" evidence="13">
    <location>
        <begin position="843"/>
        <end position="934"/>
    </location>
</feature>
<feature type="compositionally biased region" description="Polar residues" evidence="9">
    <location>
        <begin position="745"/>
        <end position="754"/>
    </location>
</feature>
<dbReference type="Gene3D" id="2.30.42.10">
    <property type="match status" value="1"/>
</dbReference>
<dbReference type="FunFam" id="2.60.120.200:FF:000008">
    <property type="entry name" value="Collagen type XII alpha 1 chain"/>
    <property type="match status" value="1"/>
</dbReference>
<evidence type="ECO:0000256" key="1">
    <source>
        <dbReference type="ARBA" id="ARBA00004239"/>
    </source>
</evidence>
<dbReference type="PROSITE" id="PS50106">
    <property type="entry name" value="PDZ"/>
    <property type="match status" value="1"/>
</dbReference>
<dbReference type="PROSITE" id="PS50234">
    <property type="entry name" value="VWFA"/>
    <property type="match status" value="1"/>
</dbReference>
<feature type="region of interest" description="Disordered" evidence="9">
    <location>
        <begin position="1610"/>
        <end position="1720"/>
    </location>
</feature>
<dbReference type="SMART" id="SM00060">
    <property type="entry name" value="FN3"/>
    <property type="match status" value="6"/>
</dbReference>
<keyword evidence="5" id="KW-0176">Collagen</keyword>
<feature type="region of interest" description="Disordered" evidence="9">
    <location>
        <begin position="1749"/>
        <end position="1778"/>
    </location>
</feature>
<dbReference type="SUPFAM" id="SSF50156">
    <property type="entry name" value="PDZ domain-like"/>
    <property type="match status" value="1"/>
</dbReference>
<evidence type="ECO:0000256" key="6">
    <source>
        <dbReference type="ARBA" id="ARBA00023180"/>
    </source>
</evidence>
<dbReference type="GO" id="GO:0005581">
    <property type="term" value="C:collagen trimer"/>
    <property type="evidence" value="ECO:0007669"/>
    <property type="project" value="UniProtKB-KW"/>
</dbReference>
<keyword evidence="4" id="KW-0677">Repeat</keyword>
<dbReference type="FunFam" id="2.60.40.10:FF:000234">
    <property type="entry name" value="Collagen, type XII, alpha 1"/>
    <property type="match status" value="2"/>
</dbReference>
<gene>
    <name evidence="14" type="ORF">DUI87_27918</name>
</gene>
<evidence type="ECO:0000256" key="3">
    <source>
        <dbReference type="ARBA" id="ARBA00022729"/>
    </source>
</evidence>
<dbReference type="Pfam" id="PF01391">
    <property type="entry name" value="Collagen"/>
    <property type="match status" value="2"/>
</dbReference>
<proteinExistence type="predicted"/>
<dbReference type="InterPro" id="IPR001478">
    <property type="entry name" value="PDZ"/>
</dbReference>
<evidence type="ECO:0000259" key="11">
    <source>
        <dbReference type="PROSITE" id="PS50186"/>
    </source>
</evidence>
<dbReference type="InterPro" id="IPR036034">
    <property type="entry name" value="PDZ_sf"/>
</dbReference>
<evidence type="ECO:0000256" key="5">
    <source>
        <dbReference type="ARBA" id="ARBA00023119"/>
    </source>
</evidence>
<dbReference type="SUPFAM" id="SSF46785">
    <property type="entry name" value="Winged helix' DNA-binding domain"/>
    <property type="match status" value="2"/>
</dbReference>
<dbReference type="FunFam" id="2.60.40.10:FF:000974">
    <property type="entry name" value="Collagen alpha-1(XX) chain"/>
    <property type="match status" value="1"/>
</dbReference>
<comment type="caution">
    <text evidence="14">The sequence shown here is derived from an EMBL/GenBank/DDBJ whole genome shotgun (WGS) entry which is preliminary data.</text>
</comment>
<dbReference type="InterPro" id="IPR013783">
    <property type="entry name" value="Ig-like_fold"/>
</dbReference>
<dbReference type="InterPro" id="IPR002035">
    <property type="entry name" value="VWF_A"/>
</dbReference>
<dbReference type="SMART" id="SM00327">
    <property type="entry name" value="VWA"/>
    <property type="match status" value="1"/>
</dbReference>
<dbReference type="Gene3D" id="2.60.120.200">
    <property type="match status" value="1"/>
</dbReference>
<dbReference type="GO" id="GO:0005096">
    <property type="term" value="F:GTPase activator activity"/>
    <property type="evidence" value="ECO:0007669"/>
    <property type="project" value="TreeGrafter"/>
</dbReference>
<feature type="domain" description="DEP" evidence="11">
    <location>
        <begin position="128"/>
        <end position="205"/>
    </location>
</feature>
<evidence type="ECO:0000313" key="15">
    <source>
        <dbReference type="Proteomes" id="UP000269221"/>
    </source>
</evidence>
<feature type="compositionally biased region" description="Polar residues" evidence="9">
    <location>
        <begin position="1749"/>
        <end position="1759"/>
    </location>
</feature>
<dbReference type="CDD" id="cd00063">
    <property type="entry name" value="FN3"/>
    <property type="match status" value="6"/>
</dbReference>
<feature type="domain" description="DEP" evidence="11">
    <location>
        <begin position="24"/>
        <end position="107"/>
    </location>
</feature>
<dbReference type="GO" id="GO:0035556">
    <property type="term" value="P:intracellular signal transduction"/>
    <property type="evidence" value="ECO:0007669"/>
    <property type="project" value="InterPro"/>
</dbReference>
<dbReference type="CDD" id="cd01482">
    <property type="entry name" value="vWA_collagen_alphaI-XII-like"/>
    <property type="match status" value="1"/>
</dbReference>
<dbReference type="InterPro" id="IPR036465">
    <property type="entry name" value="vWFA_dom_sf"/>
</dbReference>
<dbReference type="GO" id="GO:0032007">
    <property type="term" value="P:negative regulation of TOR signaling"/>
    <property type="evidence" value="ECO:0007669"/>
    <property type="project" value="InterPro"/>
</dbReference>
<feature type="region of interest" description="Disordered" evidence="9">
    <location>
        <begin position="1494"/>
        <end position="1567"/>
    </location>
</feature>
<dbReference type="InterPro" id="IPR003961">
    <property type="entry name" value="FN3_dom"/>
</dbReference>
<dbReference type="PRINTS" id="PR00453">
    <property type="entry name" value="VWFADOMAIN"/>
</dbReference>
<dbReference type="GO" id="GO:0007186">
    <property type="term" value="P:G protein-coupled receptor signaling pathway"/>
    <property type="evidence" value="ECO:0007669"/>
    <property type="project" value="TreeGrafter"/>
</dbReference>
<dbReference type="SUPFAM" id="SSF49899">
    <property type="entry name" value="Concanavalin A-like lectins/glucanases"/>
    <property type="match status" value="1"/>
</dbReference>
<dbReference type="PROSITE" id="PS50186">
    <property type="entry name" value="DEP"/>
    <property type="match status" value="2"/>
</dbReference>
<dbReference type="InterPro" id="IPR008160">
    <property type="entry name" value="Collagen"/>
</dbReference>
<dbReference type="SUPFAM" id="SSF49265">
    <property type="entry name" value="Fibronectin type III"/>
    <property type="match status" value="3"/>
</dbReference>
<dbReference type="EMBL" id="QRBI01000184">
    <property type="protein sequence ID" value="RMB95804.1"/>
    <property type="molecule type" value="Genomic_DNA"/>
</dbReference>
<feature type="domain" description="Fibronectin type-III" evidence="13">
    <location>
        <begin position="753"/>
        <end position="842"/>
    </location>
</feature>
<feature type="domain" description="Fibronectin type-III" evidence="13">
    <location>
        <begin position="1115"/>
        <end position="1205"/>
    </location>
</feature>
<dbReference type="InterPro" id="IPR000591">
    <property type="entry name" value="DEP_dom"/>
</dbReference>
<dbReference type="FunFam" id="3.40.50.410:FF:000001">
    <property type="entry name" value="Collagen, type XII, alpha 1"/>
    <property type="match status" value="1"/>
</dbReference>
<dbReference type="InterPro" id="IPR051832">
    <property type="entry name" value="mTOR-Rac_regulators"/>
</dbReference>
<dbReference type="SMART" id="SM00210">
    <property type="entry name" value="TSPN"/>
    <property type="match status" value="1"/>
</dbReference>
<dbReference type="GO" id="GO:0005886">
    <property type="term" value="C:plasma membrane"/>
    <property type="evidence" value="ECO:0007669"/>
    <property type="project" value="TreeGrafter"/>
</dbReference>
<keyword evidence="6" id="KW-0325">Glycoprotein</keyword>
<feature type="compositionally biased region" description="Pro residues" evidence="9">
    <location>
        <begin position="1616"/>
        <end position="1626"/>
    </location>
</feature>
<sequence length="1778" mass="193051">MESLSSGLKKKATEHHYRAEVMIAGEQLRLRLHDGKLIKDRRYHLRTYPNCFVAKELTDWLIDHKEAPDRETGIRLMQKLMDHYIIHHVCDEHSDYKDAKLLYRFRKDDGTFPLSKDVKVFMRGQSLYEKLVSVEESILKVREENSVKYQRTFLGSEMIDWLIQEGEVENRQEAVELGRALLEHGIIQHVSNRHHFFDSDILYHFWINFRRRRRLTELLNENSSRALSESPDSPFCLRKLNPDPGNTSFLSVQTNKEIKVVSAVRRSSITSLSGNSNAYFSAPPTLVFPPVAECNPKSVLKRPVTNEELLSPGAPYVKKTLTIVGDAVGWGFVVRGGRPCHIQAVDPGGPAAAAGMKVCQFVFSVNGVYVLHLDYQTISSLIMTGPRTLVMEVMEAIDFTSARRQTEILNIIGCYQPSGEQQVLVTMLIHTWLFLACLPVVSHVWGRVGQGSGRLKLTVLSEDRLQMKWKETEGNISGYKVRVKPMAGDSEQEVMLKTKTPKATVGGLSPTKEYTLQVYVLNGSQEALFAKRKFVSSQFQCDTPAMIDIVLLVDGSWSIGRNNFKLIKEFLSNLISPFSIAEDKIRVGLSQYSSDPRTEWDLSTHSTREQLLEAVRSLRYKGGNTFTGLALTHVLEQNLKPDAGARLEAEKLVILLTDGKSQDDANLAAQTLKNLGIEIFAIGVKNADEAELRQVASEPLELTVYNVLDFPLLGSLVGKLTRVLCTRIKERSHKETTGSAVKDTPVNTGPQLSPTDLKISAVTSKSMHLAWSPPVRPPKKYRVVYYPSKGGSPKEVVVEGAMSSVQLSNLTSHTQYLVSVIPVYSAALGDALRGVTSTLPLSSPRSLRVSELSHNSLRLSWKAAQGATHYLVLCSAAPDGAEDYTTEVKVTQPEVLLEGLSPSTGYSVAVYAMYGEDASDPASIQETTLALSPPRYLSFSELSHASVRVSWEAAAAAVRAHHVTYVSSRGGNAGQVEVPGTATSTVLRPLSSLTQYFISVRSTYDEGDSFPITGNVTTLKVPPPRALKVTELSGNSLRLQWEAVAASDVVVYQIKWSTASGEKPQELSLAGNVVTAVLPGLQKNTDYKISIWAYYKDGARSDTVSVHHRTNSRSPPTNLFIDSETPSSLQVHWTPPDGRVQHYKITFSPVSDAAAQQTIMAPGKSSSVTLQSLLPDRAYKVTISAIHYTGESESTSTTGRTACPTITSTEGPIRGFDMMEVFGLVEKEYSSIKGVAMEPFVFSGSRTFTLFRDIQLTQRTSDVHLFAIPPEHTIITLLRLLPDTPKEPFAVWQVTDEDFQPLLGVNLDPSKKSLTYFNHDYKADLQEVSFDEQEVKKIFYGSFHKVHVAVSHFKVKLYVDCKKIAEKPINTLGSVSTAGFIMLGKVTRTRGPRSGSVPFQLQSLQILCSSVGAEQDRCCDLPALGEPGPPGQVGPAGPSGQQGSPGSQGITVQGPVGPPGIKGEKGDTGIPGMQMNYGSDNQMLTLPSISDLQGIPGVQGAPGRDGLQGAKGVRGLEGTAGPPGPPGPRGFQGATGARGSSGEKGPPGDVGPTGLPGPKGERGEKGEPQSLATIYQLVSQACERMIQTHVLKFDSFIHEHARKPVPIWEERLKPGEPGPPGPPGPPGSSGERGENGTPGQPGKDGYPGERGAPGPKGEKGMSGASEEGSQGPRGRTGPPGEVVQGKPGPKGYPGSAGPPGSPGVRGQPGQPGHPGDCDISGCYEANRREAITWIQEISSESTLKCNQCGSNLNPKSSLHSPDPHSAPVSTVSGGNWPK</sequence>
<dbReference type="FunFam" id="2.60.40.10:FF:000638">
    <property type="entry name" value="von Willebrand factor A domain-containing 1"/>
    <property type="match status" value="1"/>
</dbReference>
<dbReference type="CDD" id="cd04441">
    <property type="entry name" value="DEP_2_DEP6"/>
    <property type="match status" value="1"/>
</dbReference>
<comment type="function">
    <text evidence="7">Probable collagen protein.</text>
</comment>
<dbReference type="InterPro" id="IPR048287">
    <property type="entry name" value="TSPN-like_N"/>
</dbReference>
<keyword evidence="15" id="KW-1185">Reference proteome</keyword>
<name>A0A3M0J4H1_HIRRU</name>
<evidence type="ECO:0000256" key="4">
    <source>
        <dbReference type="ARBA" id="ARBA00022737"/>
    </source>
</evidence>
<feature type="domain" description="Fibronectin type-III" evidence="13">
    <location>
        <begin position="1023"/>
        <end position="1113"/>
    </location>
</feature>
<dbReference type="SUPFAM" id="SSF53300">
    <property type="entry name" value="vWA-like"/>
    <property type="match status" value="1"/>
</dbReference>
<dbReference type="InterPro" id="IPR037336">
    <property type="entry name" value="DEPTOR_DEP_2"/>
</dbReference>
<dbReference type="STRING" id="333673.A0A3M0J4H1"/>
<evidence type="ECO:0000313" key="14">
    <source>
        <dbReference type="EMBL" id="RMB95804.1"/>
    </source>
</evidence>
<feature type="compositionally biased region" description="Polar residues" evidence="9">
    <location>
        <begin position="1767"/>
        <end position="1778"/>
    </location>
</feature>
<keyword evidence="3" id="KW-0732">Signal</keyword>
<feature type="compositionally biased region" description="Low complexity" evidence="9">
    <location>
        <begin position="1433"/>
        <end position="1449"/>
    </location>
</feature>
<keyword evidence="2" id="KW-0964">Secreted</keyword>
<comment type="subcellular location">
    <subcellularLocation>
        <location evidence="1">Secreted</location>
        <location evidence="1">Extracellular space</location>
    </subcellularLocation>
</comment>
<feature type="domain" description="Fibronectin type-III" evidence="13">
    <location>
        <begin position="935"/>
        <end position="1022"/>
    </location>
</feature>